<comment type="function">
    <text evidence="1">Mediates coordination of peptidoglycan synthesis and outer membrane constriction during cell division.</text>
</comment>
<sequence precursor="true">MKSAATAKATILLVLASSWSYAAPVPVIEITETPVVPRTGGTQPLQVQSAAGYSVQNELLFSLQQLQDEVRMLRGALEEQQHKVERLEQQQRERYRDMDRRISLLMSAVPDDALLAAQGNPEQPKQAAGLPNVTDNAELNASVEGVAAGDAAAYDKAYSHVRQREFDQAEKSFELFLNDYPNSSLVPNAWYWLGEVKLAQGKVEAATSAFNQVVTGYPGHAKAADALYKLGVLSERGGDGAAARALMKRVQDEYPQTSAAGLARSFLSNQQ</sequence>
<name>A0A1H4BCJ4_9GAMM</name>
<evidence type="ECO:0000259" key="3">
    <source>
        <dbReference type="Pfam" id="PF16331"/>
    </source>
</evidence>
<feature type="domain" description="YbgF trimerisation" evidence="3">
    <location>
        <begin position="54"/>
        <end position="106"/>
    </location>
</feature>
<dbReference type="Proteomes" id="UP000242469">
    <property type="component" value="Unassembled WGS sequence"/>
</dbReference>
<dbReference type="InterPro" id="IPR034706">
    <property type="entry name" value="CpoB"/>
</dbReference>
<dbReference type="AlphaFoldDB" id="A0A1H4BCJ4"/>
<dbReference type="Pfam" id="PF13174">
    <property type="entry name" value="TPR_6"/>
    <property type="match status" value="1"/>
</dbReference>
<keyword evidence="1" id="KW-0574">Periplasm</keyword>
<protein>
    <recommendedName>
        <fullName evidence="1">Cell division coordinator CpoB</fullName>
    </recommendedName>
</protein>
<dbReference type="Pfam" id="PF16331">
    <property type="entry name" value="TolA_bind_tri"/>
    <property type="match status" value="1"/>
</dbReference>
<proteinExistence type="inferred from homology"/>
<comment type="similarity">
    <text evidence="1">Belongs to the CpoB family.</text>
</comment>
<keyword evidence="5" id="KW-1185">Reference proteome</keyword>
<gene>
    <name evidence="1" type="primary">cpoB</name>
    <name evidence="4" type="ORF">SAMN02745729_103251</name>
</gene>
<comment type="subcellular location">
    <subcellularLocation>
        <location evidence="1">Periplasm</location>
    </subcellularLocation>
</comment>
<feature type="coiled-coil region" evidence="1">
    <location>
        <begin position="63"/>
        <end position="97"/>
    </location>
</feature>
<dbReference type="InterPro" id="IPR011990">
    <property type="entry name" value="TPR-like_helical_dom_sf"/>
</dbReference>
<feature type="signal peptide" evidence="1">
    <location>
        <begin position="1"/>
        <end position="22"/>
    </location>
</feature>
<dbReference type="InterPro" id="IPR014162">
    <property type="entry name" value="CpoB_C"/>
</dbReference>
<dbReference type="InterPro" id="IPR032519">
    <property type="entry name" value="YbgF_tri"/>
</dbReference>
<keyword evidence="1" id="KW-0131">Cell cycle</keyword>
<dbReference type="EMBL" id="FNRJ01000003">
    <property type="protein sequence ID" value="SEA45542.1"/>
    <property type="molecule type" value="Genomic_DNA"/>
</dbReference>
<keyword evidence="1" id="KW-0132">Cell division</keyword>
<accession>A0A1H4BCJ4</accession>
<feature type="repeat" description="TPR" evidence="2">
    <location>
        <begin position="187"/>
        <end position="220"/>
    </location>
</feature>
<dbReference type="Gene3D" id="1.25.40.10">
    <property type="entry name" value="Tetratricopeptide repeat domain"/>
    <property type="match status" value="1"/>
</dbReference>
<dbReference type="GO" id="GO:0043093">
    <property type="term" value="P:FtsZ-dependent cytokinesis"/>
    <property type="evidence" value="ECO:0007669"/>
    <property type="project" value="UniProtKB-UniRule"/>
</dbReference>
<evidence type="ECO:0000256" key="2">
    <source>
        <dbReference type="PROSITE-ProRule" id="PRU00339"/>
    </source>
</evidence>
<dbReference type="RefSeq" id="WP_091824470.1">
    <property type="nucleotide sequence ID" value="NZ_FNRJ01000003.1"/>
</dbReference>
<evidence type="ECO:0000256" key="1">
    <source>
        <dbReference type="HAMAP-Rule" id="MF_02066"/>
    </source>
</evidence>
<reference evidence="5" key="1">
    <citation type="submission" date="2016-10" db="EMBL/GenBank/DDBJ databases">
        <authorList>
            <person name="Varghese N."/>
            <person name="Submissions S."/>
        </authorList>
    </citation>
    <scope>NUCLEOTIDE SEQUENCE [LARGE SCALE GENOMIC DNA]</scope>
    <source>
        <strain evidence="5">DSM 11526</strain>
    </source>
</reference>
<dbReference type="InterPro" id="IPR019734">
    <property type="entry name" value="TPR_rpt"/>
</dbReference>
<dbReference type="GO" id="GO:0070206">
    <property type="term" value="P:protein trimerization"/>
    <property type="evidence" value="ECO:0007669"/>
    <property type="project" value="InterPro"/>
</dbReference>
<dbReference type="Gene3D" id="1.20.5.110">
    <property type="match status" value="1"/>
</dbReference>
<dbReference type="Pfam" id="PF13432">
    <property type="entry name" value="TPR_16"/>
    <property type="match status" value="1"/>
</dbReference>
<keyword evidence="1" id="KW-0175">Coiled coil</keyword>
<keyword evidence="1" id="KW-0732">Signal</keyword>
<dbReference type="NCBIfam" id="TIGR02795">
    <property type="entry name" value="tol_pal_ybgF"/>
    <property type="match status" value="1"/>
</dbReference>
<dbReference type="PROSITE" id="PS50005">
    <property type="entry name" value="TPR"/>
    <property type="match status" value="1"/>
</dbReference>
<dbReference type="STRING" id="1122198.SAMN02745729_103251"/>
<dbReference type="SUPFAM" id="SSF48452">
    <property type="entry name" value="TPR-like"/>
    <property type="match status" value="1"/>
</dbReference>
<evidence type="ECO:0000313" key="4">
    <source>
        <dbReference type="EMBL" id="SEA45542.1"/>
    </source>
</evidence>
<keyword evidence="2" id="KW-0802">TPR repeat</keyword>
<organism evidence="4 5">
    <name type="scientific">Marinobacterium iners DSM 11526</name>
    <dbReference type="NCBI Taxonomy" id="1122198"/>
    <lineage>
        <taxon>Bacteria</taxon>
        <taxon>Pseudomonadati</taxon>
        <taxon>Pseudomonadota</taxon>
        <taxon>Gammaproteobacteria</taxon>
        <taxon>Oceanospirillales</taxon>
        <taxon>Oceanospirillaceae</taxon>
        <taxon>Marinobacterium</taxon>
    </lineage>
</organism>
<evidence type="ECO:0000313" key="5">
    <source>
        <dbReference type="Proteomes" id="UP000242469"/>
    </source>
</evidence>
<dbReference type="HAMAP" id="MF_02066">
    <property type="entry name" value="CpoB"/>
    <property type="match status" value="1"/>
</dbReference>
<dbReference type="OrthoDB" id="9768142at2"/>
<dbReference type="GO" id="GO:0030288">
    <property type="term" value="C:outer membrane-bounded periplasmic space"/>
    <property type="evidence" value="ECO:0007669"/>
    <property type="project" value="UniProtKB-UniRule"/>
</dbReference>
<feature type="chain" id="PRO_5017490327" description="Cell division coordinator CpoB" evidence="1">
    <location>
        <begin position="23"/>
        <end position="271"/>
    </location>
</feature>